<comment type="caution">
    <text evidence="3">The sequence shown here is derived from an EMBL/GenBank/DDBJ whole genome shotgun (WGS) entry which is preliminary data.</text>
</comment>
<accession>A0A844YKD9</accession>
<dbReference type="Proteomes" id="UP000445582">
    <property type="component" value="Unassembled WGS sequence"/>
</dbReference>
<evidence type="ECO:0000259" key="2">
    <source>
        <dbReference type="Pfam" id="PF03981"/>
    </source>
</evidence>
<dbReference type="Pfam" id="PF03981">
    <property type="entry name" value="Ubiq_cyt_C_chap"/>
    <property type="match status" value="1"/>
</dbReference>
<gene>
    <name evidence="3" type="ORF">GRI48_12435</name>
</gene>
<sequence>MGLLSRLFASKPDPRDAVRPLWDAVVAEARDPAWYAQGGVEDSVTGRFDMVSATTSLVLVRLEQSPGLKAASSYLTEWFVEDMDGQLREFGVGDMVVGKRVGRLVSTLGGRLGAFREAVPQGRDAVRNVVERNITLSDSAAPGEVADRLLALSASLAATDDEQLMAGKLRAGASA</sequence>
<keyword evidence="4" id="KW-1185">Reference proteome</keyword>
<reference evidence="3 4" key="1">
    <citation type="submission" date="2019-12" db="EMBL/GenBank/DDBJ databases">
        <title>Genomic-based taxomic classification of the family Erythrobacteraceae.</title>
        <authorList>
            <person name="Xu L."/>
        </authorList>
    </citation>
    <scope>NUCLEOTIDE SEQUENCE [LARGE SCALE GENOMIC DNA]</scope>
    <source>
        <strain evidence="3 4">MCCC 1A09965</strain>
    </source>
</reference>
<dbReference type="AlphaFoldDB" id="A0A844YKD9"/>
<evidence type="ECO:0000313" key="4">
    <source>
        <dbReference type="Proteomes" id="UP000445582"/>
    </source>
</evidence>
<dbReference type="EMBL" id="WTYN01000003">
    <property type="protein sequence ID" value="MXO63819.1"/>
    <property type="molecule type" value="Genomic_DNA"/>
</dbReference>
<name>A0A844YKD9_9SPHN</name>
<evidence type="ECO:0000313" key="3">
    <source>
        <dbReference type="EMBL" id="MXO63819.1"/>
    </source>
</evidence>
<protein>
    <recommendedName>
        <fullName evidence="2">Ubiquinol-cytochrome c chaperone domain-containing protein</fullName>
    </recommendedName>
</protein>
<dbReference type="InterPro" id="IPR021150">
    <property type="entry name" value="Ubiq_cyt_c_chap"/>
</dbReference>
<feature type="domain" description="Ubiquinol-cytochrome c chaperone" evidence="2">
    <location>
        <begin position="39"/>
        <end position="170"/>
    </location>
</feature>
<dbReference type="RefSeq" id="WP_160676756.1">
    <property type="nucleotide sequence ID" value="NZ_WTYN01000003.1"/>
</dbReference>
<organism evidence="3 4">
    <name type="scientific">Qipengyuania oceanensis</name>
    <dbReference type="NCBI Taxonomy" id="1463597"/>
    <lineage>
        <taxon>Bacteria</taxon>
        <taxon>Pseudomonadati</taxon>
        <taxon>Pseudomonadota</taxon>
        <taxon>Alphaproteobacteria</taxon>
        <taxon>Sphingomonadales</taxon>
        <taxon>Erythrobacteraceae</taxon>
        <taxon>Qipengyuania</taxon>
    </lineage>
</organism>
<comment type="similarity">
    <text evidence="1">Belongs to the UPF0174 family.</text>
</comment>
<proteinExistence type="inferred from homology"/>
<dbReference type="OrthoDB" id="7158889at2"/>
<evidence type="ECO:0000256" key="1">
    <source>
        <dbReference type="ARBA" id="ARBA00006436"/>
    </source>
</evidence>